<proteinExistence type="predicted"/>
<evidence type="ECO:0000313" key="2">
    <source>
        <dbReference type="EMBL" id="GAI91793.1"/>
    </source>
</evidence>
<organism evidence="2">
    <name type="scientific">marine sediment metagenome</name>
    <dbReference type="NCBI Taxonomy" id="412755"/>
    <lineage>
        <taxon>unclassified sequences</taxon>
        <taxon>metagenomes</taxon>
        <taxon>ecological metagenomes</taxon>
    </lineage>
</organism>
<dbReference type="EMBL" id="BARW01017823">
    <property type="protein sequence ID" value="GAI91793.1"/>
    <property type="molecule type" value="Genomic_DNA"/>
</dbReference>
<keyword evidence="1" id="KW-0472">Membrane</keyword>
<sequence length="176" mass="20534">FNQRQRLDLSYNITNNTFNLDGLYISFSKNPVYTDNCKDVQLFITIHPLYKSDSWTLEIYAETFYNGKKYKSREFKIIPSACEPNWECSGWVCIDDDIMTRNCQDTNHCAYAYNKPIERTGCETISAAEQISISFKNLSEPKNPLRIIILILAVGILTTVFAISIRRYKFKRDRNL</sequence>
<comment type="caution">
    <text evidence="2">The sequence shown here is derived from an EMBL/GenBank/DDBJ whole genome shotgun (WGS) entry which is preliminary data.</text>
</comment>
<keyword evidence="1" id="KW-1133">Transmembrane helix</keyword>
<feature type="transmembrane region" description="Helical" evidence="1">
    <location>
        <begin position="145"/>
        <end position="165"/>
    </location>
</feature>
<accession>X1SFP9</accession>
<protein>
    <submittedName>
        <fullName evidence="2">Uncharacterized protein</fullName>
    </submittedName>
</protein>
<keyword evidence="1" id="KW-0812">Transmembrane</keyword>
<feature type="non-terminal residue" evidence="2">
    <location>
        <position position="1"/>
    </location>
</feature>
<gene>
    <name evidence="2" type="ORF">S12H4_30678</name>
</gene>
<evidence type="ECO:0000256" key="1">
    <source>
        <dbReference type="SAM" id="Phobius"/>
    </source>
</evidence>
<reference evidence="2" key="1">
    <citation type="journal article" date="2014" name="Front. Microbiol.">
        <title>High frequency of phylogenetically diverse reductive dehalogenase-homologous genes in deep subseafloor sedimentary metagenomes.</title>
        <authorList>
            <person name="Kawai M."/>
            <person name="Futagami T."/>
            <person name="Toyoda A."/>
            <person name="Takaki Y."/>
            <person name="Nishi S."/>
            <person name="Hori S."/>
            <person name="Arai W."/>
            <person name="Tsubouchi T."/>
            <person name="Morono Y."/>
            <person name="Uchiyama I."/>
            <person name="Ito T."/>
            <person name="Fujiyama A."/>
            <person name="Inagaki F."/>
            <person name="Takami H."/>
        </authorList>
    </citation>
    <scope>NUCLEOTIDE SEQUENCE</scope>
    <source>
        <strain evidence="2">Expedition CK06-06</strain>
    </source>
</reference>
<name>X1SFP9_9ZZZZ</name>
<dbReference type="AlphaFoldDB" id="X1SFP9"/>